<comment type="caution">
    <text evidence="1">The sequence shown here is derived from an EMBL/GenBank/DDBJ whole genome shotgun (WGS) entry which is preliminary data.</text>
</comment>
<dbReference type="RefSeq" id="WP_024024683.1">
    <property type="nucleotide sequence ID" value="NZ_AYOZ01000034.1"/>
</dbReference>
<dbReference type="EMBL" id="AYOZ01000034">
    <property type="protein sequence ID" value="ETI59368.1"/>
    <property type="molecule type" value="Genomic_DNA"/>
</dbReference>
<evidence type="ECO:0000313" key="1">
    <source>
        <dbReference type="EMBL" id="ETI59368.1"/>
    </source>
</evidence>
<evidence type="ECO:0000313" key="2">
    <source>
        <dbReference type="Proteomes" id="UP000018857"/>
    </source>
</evidence>
<dbReference type="eggNOG" id="COG5290">
    <property type="taxonomic scope" value="Bacteria"/>
</dbReference>
<organism evidence="1 2">
    <name type="scientific">Marinomonas profundimaris</name>
    <dbReference type="NCBI Taxonomy" id="1208321"/>
    <lineage>
        <taxon>Bacteria</taxon>
        <taxon>Pseudomonadati</taxon>
        <taxon>Pseudomonadota</taxon>
        <taxon>Gammaproteobacteria</taxon>
        <taxon>Oceanospirillales</taxon>
        <taxon>Oceanospirillaceae</taxon>
        <taxon>Marinomonas</taxon>
    </lineage>
</organism>
<protein>
    <submittedName>
        <fullName evidence="1">Uncharacterized protein</fullName>
    </submittedName>
</protein>
<dbReference type="OrthoDB" id="1701659at2"/>
<gene>
    <name evidence="1" type="ORF">D104_13130</name>
</gene>
<proteinExistence type="predicted"/>
<name>W1RX01_9GAMM</name>
<dbReference type="Proteomes" id="UP000018857">
    <property type="component" value="Unassembled WGS sequence"/>
</dbReference>
<dbReference type="AlphaFoldDB" id="W1RX01"/>
<reference evidence="1 2" key="1">
    <citation type="journal article" date="2014" name="Genome Announc.">
        <title>Draft Genome Sequence of Marinomonas sp. Strain D104, a Polycyclic Aromatic Hydrocarbon-Degrading Bacterium from the Deep-Sea Sediment of the Arctic Ocean.</title>
        <authorList>
            <person name="Dong C."/>
            <person name="Bai X."/>
            <person name="Lai Q."/>
            <person name="Xie Y."/>
            <person name="Chen X."/>
            <person name="Shao Z."/>
        </authorList>
    </citation>
    <scope>NUCLEOTIDE SEQUENCE [LARGE SCALE GENOMIC DNA]</scope>
    <source>
        <strain evidence="1 2">D104</strain>
    </source>
</reference>
<accession>W1RX01</accession>
<sequence>MLILIVSFDPSFIRFNIISLNKTFSKPLSRRKDRELFPLLLKNGLIEDGANTYEHLLATDWPTRERYIEASTKFLEYITPKLLQADLADFLASKKIELDIKVSVVERAEKFTVDCGKNDLIELARFSIEQGQALPTDVIEKMANHGIENQSIIFLLAPHLAPEMNIEQLFRILELLKGDYPQLVSTSIKRKRSA</sequence>
<keyword evidence="2" id="KW-1185">Reference proteome</keyword>
<dbReference type="STRING" id="1208321.D104_13130"/>